<evidence type="ECO:0000313" key="3">
    <source>
        <dbReference type="Proteomes" id="UP000749320"/>
    </source>
</evidence>
<feature type="transmembrane region" description="Helical" evidence="1">
    <location>
        <begin position="47"/>
        <end position="77"/>
    </location>
</feature>
<accession>A0A921GDE0</accession>
<dbReference type="AlphaFoldDB" id="A0A921GDE0"/>
<keyword evidence="1" id="KW-1133">Transmembrane helix</keyword>
<organism evidence="2 3">
    <name type="scientific">Thomasclavelia spiroformis</name>
    <dbReference type="NCBI Taxonomy" id="29348"/>
    <lineage>
        <taxon>Bacteria</taxon>
        <taxon>Bacillati</taxon>
        <taxon>Bacillota</taxon>
        <taxon>Erysipelotrichia</taxon>
        <taxon>Erysipelotrichales</taxon>
        <taxon>Coprobacillaceae</taxon>
        <taxon>Thomasclavelia</taxon>
    </lineage>
</organism>
<evidence type="ECO:0000313" key="2">
    <source>
        <dbReference type="EMBL" id="HJF41210.1"/>
    </source>
</evidence>
<dbReference type="Proteomes" id="UP000749320">
    <property type="component" value="Unassembled WGS sequence"/>
</dbReference>
<proteinExistence type="predicted"/>
<name>A0A921GDE0_9FIRM</name>
<sequence length="240" mass="28235">SANRFVSDNEVYFRKLKESDWDFYVKAKYGDTQNPDFLFNKRIKNGLITIFVVLCFMISNLSYITILFSLLAGYLVFKMDYSNIKKYYKRHLNEIDAMLPHYLKSLEILIQHYTVPVALGKSIDDAPGIFKEGLQELINQINEGDDTIQPYMQFAKTYPVRDSMRMMRLLYRLSLGRQEHKQEQLLTFSRTISNLQQKARELKYKQRLEKMEGKTMKMLITTGLGVMVLLIFAVLMLMNM</sequence>
<keyword evidence="1" id="KW-0812">Transmembrane</keyword>
<protein>
    <submittedName>
        <fullName evidence="2">Uncharacterized protein</fullName>
    </submittedName>
</protein>
<comment type="caution">
    <text evidence="2">The sequence shown here is derived from an EMBL/GenBank/DDBJ whole genome shotgun (WGS) entry which is preliminary data.</text>
</comment>
<evidence type="ECO:0000256" key="1">
    <source>
        <dbReference type="SAM" id="Phobius"/>
    </source>
</evidence>
<dbReference type="EMBL" id="DYWV01000340">
    <property type="protein sequence ID" value="HJF41210.1"/>
    <property type="molecule type" value="Genomic_DNA"/>
</dbReference>
<feature type="non-terminal residue" evidence="2">
    <location>
        <position position="1"/>
    </location>
</feature>
<keyword evidence="1" id="KW-0472">Membrane</keyword>
<feature type="transmembrane region" description="Helical" evidence="1">
    <location>
        <begin position="218"/>
        <end position="238"/>
    </location>
</feature>
<reference evidence="2" key="2">
    <citation type="submission" date="2021-09" db="EMBL/GenBank/DDBJ databases">
        <authorList>
            <person name="Gilroy R."/>
        </authorList>
    </citation>
    <scope>NUCLEOTIDE SEQUENCE</scope>
    <source>
        <strain evidence="2">CHK193-16274</strain>
    </source>
</reference>
<reference evidence="2" key="1">
    <citation type="journal article" date="2021" name="PeerJ">
        <title>Extensive microbial diversity within the chicken gut microbiome revealed by metagenomics and culture.</title>
        <authorList>
            <person name="Gilroy R."/>
            <person name="Ravi A."/>
            <person name="Getino M."/>
            <person name="Pursley I."/>
            <person name="Horton D.L."/>
            <person name="Alikhan N.F."/>
            <person name="Baker D."/>
            <person name="Gharbi K."/>
            <person name="Hall N."/>
            <person name="Watson M."/>
            <person name="Adriaenssens E.M."/>
            <person name="Foster-Nyarko E."/>
            <person name="Jarju S."/>
            <person name="Secka A."/>
            <person name="Antonio M."/>
            <person name="Oren A."/>
            <person name="Chaudhuri R.R."/>
            <person name="La Ragione R."/>
            <person name="Hildebrand F."/>
            <person name="Pallen M.J."/>
        </authorList>
    </citation>
    <scope>NUCLEOTIDE SEQUENCE</scope>
    <source>
        <strain evidence="2">CHK193-16274</strain>
    </source>
</reference>
<gene>
    <name evidence="2" type="ORF">K8V91_09820</name>
</gene>